<gene>
    <name evidence="4" type="primary">LOC104793881</name>
</gene>
<dbReference type="GeneID" id="104793881"/>
<proteinExistence type="predicted"/>
<feature type="region of interest" description="Disordered" evidence="2">
    <location>
        <begin position="1"/>
        <end position="42"/>
    </location>
</feature>
<feature type="compositionally biased region" description="Low complexity" evidence="2">
    <location>
        <begin position="29"/>
        <end position="42"/>
    </location>
</feature>
<dbReference type="Pfam" id="PF03004">
    <property type="entry name" value="Transposase_24"/>
    <property type="match status" value="1"/>
</dbReference>
<name>A0ABM0ZPC0_CAMSA</name>
<dbReference type="InterPro" id="IPR004252">
    <property type="entry name" value="Probable_transposase_24"/>
</dbReference>
<sequence length="310" mass="34604">MTRPPTTSGRLFGTSRNLQSGGSQSAGLRRPSSPRPSNSNAAAIIEPNEEREQIAPVIRDTRVLHPSRRNGAKWFKSNTEVSTRIRKIIESCFNGPWYSWSKVPGFFKDSWFTTFKTYFEWDASIEHLVKANFDQVAATRLKGMVSLAKSNAAKPNGEKPDWILSEHWSVMSDYWRTPKAKGKSEKARTTRLSTRDGLGVHRHRAGSRSYVKVQDALVANNEDSSFIAIAGISKQGRVFGIGSLHNGISMSLGDPSVPQPTEEEVGTLTHRLEELENELKKSRDGNLLLEKRLQALEDNYVSTSSPEISM</sequence>
<feature type="compositionally biased region" description="Polar residues" evidence="2">
    <location>
        <begin position="1"/>
        <end position="26"/>
    </location>
</feature>
<protein>
    <submittedName>
        <fullName evidence="4">Uncharacterized protein LOC104793881</fullName>
    </submittedName>
</protein>
<feature type="coiled-coil region" evidence="1">
    <location>
        <begin position="265"/>
        <end position="299"/>
    </location>
</feature>
<organism evidence="3 4">
    <name type="scientific">Camelina sativa</name>
    <name type="common">False flax</name>
    <name type="synonym">Myagrum sativum</name>
    <dbReference type="NCBI Taxonomy" id="90675"/>
    <lineage>
        <taxon>Eukaryota</taxon>
        <taxon>Viridiplantae</taxon>
        <taxon>Streptophyta</taxon>
        <taxon>Embryophyta</taxon>
        <taxon>Tracheophyta</taxon>
        <taxon>Spermatophyta</taxon>
        <taxon>Magnoliopsida</taxon>
        <taxon>eudicotyledons</taxon>
        <taxon>Gunneridae</taxon>
        <taxon>Pentapetalae</taxon>
        <taxon>rosids</taxon>
        <taxon>malvids</taxon>
        <taxon>Brassicales</taxon>
        <taxon>Brassicaceae</taxon>
        <taxon>Camelineae</taxon>
        <taxon>Camelina</taxon>
    </lineage>
</organism>
<keyword evidence="3" id="KW-1185">Reference proteome</keyword>
<evidence type="ECO:0000313" key="4">
    <source>
        <dbReference type="RefSeq" id="XP_010518608.1"/>
    </source>
</evidence>
<accession>A0ABM0ZPC0</accession>
<reference evidence="3" key="1">
    <citation type="journal article" date="2014" name="Nat. Commun.">
        <title>The emerging biofuel crop Camelina sativa retains a highly undifferentiated hexaploid genome structure.</title>
        <authorList>
            <person name="Kagale S."/>
            <person name="Koh C."/>
            <person name="Nixon J."/>
            <person name="Bollina V."/>
            <person name="Clarke W.E."/>
            <person name="Tuteja R."/>
            <person name="Spillane C."/>
            <person name="Robinson S.J."/>
            <person name="Links M.G."/>
            <person name="Clarke C."/>
            <person name="Higgins E.E."/>
            <person name="Huebert T."/>
            <person name="Sharpe A.G."/>
            <person name="Parkin I.A."/>
        </authorList>
    </citation>
    <scope>NUCLEOTIDE SEQUENCE [LARGE SCALE GENOMIC DNA]</scope>
    <source>
        <strain evidence="3">cv. DH55</strain>
    </source>
</reference>
<dbReference type="RefSeq" id="XP_010518608.1">
    <property type="nucleotide sequence ID" value="XM_010520306.1"/>
</dbReference>
<reference evidence="4" key="2">
    <citation type="submission" date="2025-08" db="UniProtKB">
        <authorList>
            <consortium name="RefSeq"/>
        </authorList>
    </citation>
    <scope>IDENTIFICATION</scope>
    <source>
        <tissue evidence="4">Leaf</tissue>
    </source>
</reference>
<evidence type="ECO:0000256" key="1">
    <source>
        <dbReference type="SAM" id="Coils"/>
    </source>
</evidence>
<keyword evidence="1" id="KW-0175">Coiled coil</keyword>
<evidence type="ECO:0000313" key="3">
    <source>
        <dbReference type="Proteomes" id="UP000694864"/>
    </source>
</evidence>
<evidence type="ECO:0000256" key="2">
    <source>
        <dbReference type="SAM" id="MobiDB-lite"/>
    </source>
</evidence>
<dbReference type="Proteomes" id="UP000694864">
    <property type="component" value="Chromosome 6"/>
</dbReference>